<evidence type="ECO:0000313" key="4">
    <source>
        <dbReference type="Proteomes" id="UP000279259"/>
    </source>
</evidence>
<keyword evidence="2" id="KW-1133">Transmembrane helix</keyword>
<name>A0A427XYL6_9TREE</name>
<protein>
    <submittedName>
        <fullName evidence="3">Palmitoyltransferase for Vac8p</fullName>
    </submittedName>
</protein>
<keyword evidence="2" id="KW-0472">Membrane</keyword>
<feature type="compositionally biased region" description="Acidic residues" evidence="1">
    <location>
        <begin position="244"/>
        <end position="253"/>
    </location>
</feature>
<evidence type="ECO:0000256" key="1">
    <source>
        <dbReference type="SAM" id="MobiDB-lite"/>
    </source>
</evidence>
<feature type="compositionally biased region" description="Gly residues" evidence="1">
    <location>
        <begin position="633"/>
        <end position="647"/>
    </location>
</feature>
<feature type="region of interest" description="Disordered" evidence="1">
    <location>
        <begin position="584"/>
        <end position="647"/>
    </location>
</feature>
<dbReference type="PANTHER" id="PTHR22883">
    <property type="entry name" value="ZINC FINGER DHHC DOMAIN CONTAINING PROTEIN"/>
    <property type="match status" value="1"/>
</dbReference>
<feature type="compositionally biased region" description="Basic residues" evidence="1">
    <location>
        <begin position="164"/>
        <end position="176"/>
    </location>
</feature>
<dbReference type="GO" id="GO:0005783">
    <property type="term" value="C:endoplasmic reticulum"/>
    <property type="evidence" value="ECO:0007669"/>
    <property type="project" value="TreeGrafter"/>
</dbReference>
<feature type="compositionally biased region" description="Polar residues" evidence="1">
    <location>
        <begin position="182"/>
        <end position="196"/>
    </location>
</feature>
<dbReference type="STRING" id="1890683.A0A427XYL6"/>
<feature type="transmembrane region" description="Helical" evidence="2">
    <location>
        <begin position="59"/>
        <end position="78"/>
    </location>
</feature>
<organism evidence="3 4">
    <name type="scientific">Saitozyma podzolica</name>
    <dbReference type="NCBI Taxonomy" id="1890683"/>
    <lineage>
        <taxon>Eukaryota</taxon>
        <taxon>Fungi</taxon>
        <taxon>Dikarya</taxon>
        <taxon>Basidiomycota</taxon>
        <taxon>Agaricomycotina</taxon>
        <taxon>Tremellomycetes</taxon>
        <taxon>Tremellales</taxon>
        <taxon>Trimorphomycetaceae</taxon>
        <taxon>Saitozyma</taxon>
    </lineage>
</organism>
<dbReference type="Proteomes" id="UP000279259">
    <property type="component" value="Unassembled WGS sequence"/>
</dbReference>
<proteinExistence type="predicted"/>
<dbReference type="AlphaFoldDB" id="A0A427XYL6"/>
<feature type="compositionally biased region" description="Acidic residues" evidence="1">
    <location>
        <begin position="267"/>
        <end position="285"/>
    </location>
</feature>
<feature type="region of interest" description="Disordered" evidence="1">
    <location>
        <begin position="238"/>
        <end position="320"/>
    </location>
</feature>
<feature type="region of interest" description="Disordered" evidence="1">
    <location>
        <begin position="472"/>
        <end position="493"/>
    </location>
</feature>
<dbReference type="PANTHER" id="PTHR22883:SF23">
    <property type="entry name" value="PALMITOYLTRANSFERASE ZDHHC6"/>
    <property type="match status" value="1"/>
</dbReference>
<feature type="region of interest" description="Disordered" evidence="1">
    <location>
        <begin position="86"/>
        <end position="119"/>
    </location>
</feature>
<comment type="caution">
    <text evidence="3">The sequence shown here is derived from an EMBL/GenBank/DDBJ whole genome shotgun (WGS) entry which is preliminary data.</text>
</comment>
<reference evidence="3 4" key="1">
    <citation type="submission" date="2018-11" db="EMBL/GenBank/DDBJ databases">
        <title>Genome sequence of Saitozyma podzolica DSM 27192.</title>
        <authorList>
            <person name="Aliyu H."/>
            <person name="Gorte O."/>
            <person name="Ochsenreither K."/>
        </authorList>
    </citation>
    <scope>NUCLEOTIDE SEQUENCE [LARGE SCALE GENOMIC DNA]</scope>
    <source>
        <strain evidence="3 4">DSM 27192</strain>
    </source>
</reference>
<accession>A0A427XYL6</accession>
<evidence type="ECO:0000256" key="2">
    <source>
        <dbReference type="SAM" id="Phobius"/>
    </source>
</evidence>
<feature type="compositionally biased region" description="Basic and acidic residues" evidence="1">
    <location>
        <begin position="254"/>
        <end position="266"/>
    </location>
</feature>
<feature type="compositionally biased region" description="Low complexity" evidence="1">
    <location>
        <begin position="472"/>
        <end position="489"/>
    </location>
</feature>
<dbReference type="GO" id="GO:0006612">
    <property type="term" value="P:protein targeting to membrane"/>
    <property type="evidence" value="ECO:0007669"/>
    <property type="project" value="TreeGrafter"/>
</dbReference>
<feature type="transmembrane region" description="Helical" evidence="2">
    <location>
        <begin position="347"/>
        <end position="367"/>
    </location>
</feature>
<dbReference type="InterPro" id="IPR039859">
    <property type="entry name" value="PFA4/ZDH16/20/ERF2-like"/>
</dbReference>
<feature type="transmembrane region" description="Helical" evidence="2">
    <location>
        <begin position="422"/>
        <end position="447"/>
    </location>
</feature>
<dbReference type="OrthoDB" id="9909019at2759"/>
<keyword evidence="3" id="KW-0808">Transferase</keyword>
<dbReference type="GO" id="GO:0019706">
    <property type="term" value="F:protein-cysteine S-palmitoyltransferase activity"/>
    <property type="evidence" value="ECO:0007669"/>
    <property type="project" value="TreeGrafter"/>
</dbReference>
<keyword evidence="4" id="KW-1185">Reference proteome</keyword>
<evidence type="ECO:0000313" key="3">
    <source>
        <dbReference type="EMBL" id="RSH83805.1"/>
    </source>
</evidence>
<keyword evidence="2" id="KW-0812">Transmembrane</keyword>
<dbReference type="GO" id="GO:0005794">
    <property type="term" value="C:Golgi apparatus"/>
    <property type="evidence" value="ECO:0007669"/>
    <property type="project" value="TreeGrafter"/>
</dbReference>
<gene>
    <name evidence="3" type="primary">PFA3</name>
    <name evidence="3" type="ORF">EHS25_005420</name>
</gene>
<sequence>MVADGPAFRTAKAKSGLQRFAERIPLYISFGILSSSWIGFVFILSIGDVLLRHHSIWRFFEQMIIFNALMGLTVLSLITASSRSPGHPDPLLAPEGLDHAPSSRSDHPSPSQASIPKLRDRREDLDQNLPADDDDIPLRYLRNPQWVTTRISKSRPSPLPLHVNRSRPRQQPRIGRRRENGMSRSAESHGGNNIMPSISPFPLAMSPFVPNTATDAGESSSEVESGAAALEGWRLARRKAGHEADDEDALSESDCERGHNHNHDHEDYEDDEDVENGEIDEDGDDNITANAPLLSRPPRSKALSRGGRPGPALARQSLMAKSNTGEPRWCRKCDGWKPDRCHHYKPFLLFITYGTLLAIYTSVESAYQTYLFFVDLLDYAEARYPPKQDQLQGNGTDTIDCSQDGVCEPTAARMPEPLEVELAPVVFMLLAIVAGFFTLAVGGLAGYHWYLACKNRTTLEDITHTYPSALLGSASSASPKQSRSQSGSAVGRGWKPDHLLTRLERTRLRTEAHSINVYDLGLRRNLEALLLGARGSEVLGWRRWVRAGWSVAGVGGDGHYGEYDAGKLERLRELTRELRVGEGEGLGAGVMTPRGGVVEDVSDEDEEDEDEEGEDDEEFATSSLTPSRRGDGAVRGGNGGVGWFDAA</sequence>
<feature type="transmembrane region" description="Helical" evidence="2">
    <location>
        <begin position="24"/>
        <end position="47"/>
    </location>
</feature>
<dbReference type="EMBL" id="RSCD01000023">
    <property type="protein sequence ID" value="RSH83805.1"/>
    <property type="molecule type" value="Genomic_DNA"/>
</dbReference>
<feature type="region of interest" description="Disordered" evidence="1">
    <location>
        <begin position="149"/>
        <end position="199"/>
    </location>
</feature>
<feature type="compositionally biased region" description="Acidic residues" evidence="1">
    <location>
        <begin position="600"/>
        <end position="619"/>
    </location>
</feature>